<dbReference type="Proteomes" id="UP001060085">
    <property type="component" value="Linkage Group LG05"/>
</dbReference>
<proteinExistence type="predicted"/>
<keyword evidence="2" id="KW-1185">Reference proteome</keyword>
<comment type="caution">
    <text evidence="1">The sequence shown here is derived from an EMBL/GenBank/DDBJ whole genome shotgun (WGS) entry which is preliminary data.</text>
</comment>
<accession>A0ACC0ALL8</accession>
<organism evidence="1 2">
    <name type="scientific">Catharanthus roseus</name>
    <name type="common">Madagascar periwinkle</name>
    <name type="synonym">Vinca rosea</name>
    <dbReference type="NCBI Taxonomy" id="4058"/>
    <lineage>
        <taxon>Eukaryota</taxon>
        <taxon>Viridiplantae</taxon>
        <taxon>Streptophyta</taxon>
        <taxon>Embryophyta</taxon>
        <taxon>Tracheophyta</taxon>
        <taxon>Spermatophyta</taxon>
        <taxon>Magnoliopsida</taxon>
        <taxon>eudicotyledons</taxon>
        <taxon>Gunneridae</taxon>
        <taxon>Pentapetalae</taxon>
        <taxon>asterids</taxon>
        <taxon>lamiids</taxon>
        <taxon>Gentianales</taxon>
        <taxon>Apocynaceae</taxon>
        <taxon>Rauvolfioideae</taxon>
        <taxon>Vinceae</taxon>
        <taxon>Catharanthinae</taxon>
        <taxon>Catharanthus</taxon>
    </lineage>
</organism>
<sequence length="170" mass="20120">MDPNQWHVPMTMRVPLFYEEYHMFNYTLYSMNNDDEMSYLWSIRPDISKEGIYILVEFETDSVTGISDVQHIFVSVHEDYSNVRQHVKTTIQMVYDEPSMLYPDVQEDDEDDETIMQIMKYQVHLTTTMKCSVCIHYLEPLDMGSGEQIDDVIESRPIRLLDWKNAMVGL</sequence>
<dbReference type="EMBL" id="CM044705">
    <property type="protein sequence ID" value="KAI5661616.1"/>
    <property type="molecule type" value="Genomic_DNA"/>
</dbReference>
<protein>
    <submittedName>
        <fullName evidence="1">Uncharacterized protein</fullName>
    </submittedName>
</protein>
<evidence type="ECO:0000313" key="2">
    <source>
        <dbReference type="Proteomes" id="UP001060085"/>
    </source>
</evidence>
<gene>
    <name evidence="1" type="ORF">M9H77_20939</name>
</gene>
<name>A0ACC0ALL8_CATRO</name>
<evidence type="ECO:0000313" key="1">
    <source>
        <dbReference type="EMBL" id="KAI5661616.1"/>
    </source>
</evidence>
<reference evidence="2" key="1">
    <citation type="journal article" date="2023" name="Nat. Plants">
        <title>Single-cell RNA sequencing provides a high-resolution roadmap for understanding the multicellular compartmentation of specialized metabolism.</title>
        <authorList>
            <person name="Sun S."/>
            <person name="Shen X."/>
            <person name="Li Y."/>
            <person name="Li Y."/>
            <person name="Wang S."/>
            <person name="Li R."/>
            <person name="Zhang H."/>
            <person name="Shen G."/>
            <person name="Guo B."/>
            <person name="Wei J."/>
            <person name="Xu J."/>
            <person name="St-Pierre B."/>
            <person name="Chen S."/>
            <person name="Sun C."/>
        </authorList>
    </citation>
    <scope>NUCLEOTIDE SEQUENCE [LARGE SCALE GENOMIC DNA]</scope>
</reference>